<dbReference type="InterPro" id="IPR011990">
    <property type="entry name" value="TPR-like_helical_dom_sf"/>
</dbReference>
<dbReference type="eggNOG" id="COG0790">
    <property type="taxonomic scope" value="Bacteria"/>
</dbReference>
<comment type="caution">
    <text evidence="1">The sequence shown here is derived from an EMBL/GenBank/DDBJ whole genome shotgun (WGS) entry which is preliminary data.</text>
</comment>
<dbReference type="Gene3D" id="1.25.40.10">
    <property type="entry name" value="Tetratricopeptide repeat domain"/>
    <property type="match status" value="1"/>
</dbReference>
<dbReference type="Proteomes" id="UP000004318">
    <property type="component" value="Unassembled WGS sequence"/>
</dbReference>
<name>A3TY97_PSEBH</name>
<reference evidence="1 2" key="1">
    <citation type="journal article" date="2010" name="J. Bacteriol.">
        <title>Genome sequences of Oceanicola granulosus HTCC2516(T) and Oceanicola batsensis HTCC2597(TDelta).</title>
        <authorList>
            <person name="Thrash J.C."/>
            <person name="Cho J.C."/>
            <person name="Vergin K.L."/>
            <person name="Giovannoni S.J."/>
        </authorList>
    </citation>
    <scope>NUCLEOTIDE SEQUENCE [LARGE SCALE GENOMIC DNA]</scope>
    <source>
        <strain evidence="2">ATCC BAA-863 / DSM 15984 / KCTC 12145 / HTCC2597</strain>
    </source>
</reference>
<accession>A3TY97</accession>
<dbReference type="SUPFAM" id="SSF81901">
    <property type="entry name" value="HCP-like"/>
    <property type="match status" value="1"/>
</dbReference>
<sequence length="125" mass="13613">MLAQDGVIDTPEAALEYFERAAKDGEHAAYRASAILLDEGRGVPRDPERAANLLLRGVAEDRGTLIKHLTEATNEWSRDTLMAVQQRLKTAGFYASAVDGLPGPNFTSALTRWRNGGFNADVLVN</sequence>
<organism evidence="1 2">
    <name type="scientific">Pseudooceanicola batsensis (strain ATCC BAA-863 / DSM 15984 / KCTC 12145 / HTCC2597)</name>
    <name type="common">Oceanicola batsensis</name>
    <dbReference type="NCBI Taxonomy" id="252305"/>
    <lineage>
        <taxon>Bacteria</taxon>
        <taxon>Pseudomonadati</taxon>
        <taxon>Pseudomonadota</taxon>
        <taxon>Alphaproteobacteria</taxon>
        <taxon>Rhodobacterales</taxon>
        <taxon>Paracoccaceae</taxon>
        <taxon>Pseudooceanicola</taxon>
    </lineage>
</organism>
<dbReference type="AlphaFoldDB" id="A3TY97"/>
<dbReference type="HOGENOM" id="CLU_1990364_0_0_5"/>
<dbReference type="EMBL" id="AAMO01000005">
    <property type="protein sequence ID" value="EAQ03131.1"/>
    <property type="molecule type" value="Genomic_DNA"/>
</dbReference>
<proteinExistence type="predicted"/>
<evidence type="ECO:0000313" key="2">
    <source>
        <dbReference type="Proteomes" id="UP000004318"/>
    </source>
</evidence>
<gene>
    <name evidence="1" type="ORF">OB2597_13343</name>
</gene>
<evidence type="ECO:0008006" key="3">
    <source>
        <dbReference type="Google" id="ProtNLM"/>
    </source>
</evidence>
<keyword evidence="2" id="KW-1185">Reference proteome</keyword>
<dbReference type="STRING" id="252305.OB2597_13343"/>
<evidence type="ECO:0000313" key="1">
    <source>
        <dbReference type="EMBL" id="EAQ03131.1"/>
    </source>
</evidence>
<protein>
    <recommendedName>
        <fullName evidence="3">Sel1 repeat family protein</fullName>
    </recommendedName>
</protein>